<sequence>MKILSEKNSIRLLASGVILFFSGIFLFLWEESISFSSAVDSEKFSQFGDFIGGIIGSIWSLAGVILFYVALTEQKKDIQINRKTLETQVEALQQQIKEFKLQRIELEETRKVFTEQSITLKNQRFENTFFQLLSLHHEIIDKLNFIKKSGGFRENRHLEKREVLSQAFIDLNHRIEYINSTNKQDEYGQIISTPNEAQTLEVAESRLMEAYDTFYFNEYKQLLSHYFRNIYHVYKFIFTNRLIEKKEKQFYASIVRAQLSSDELFLILYNSLKKGLGYPNFLFLIKEFDVMQNFDFGLIEKYKFHKEIYTRWIASVTPEFDYEEQKTT</sequence>
<keyword evidence="1" id="KW-0175">Coiled coil</keyword>
<name>A0A1I2HQ68_9BACT</name>
<organism evidence="3 4">
    <name type="scientific">Sunxiuqinia elliptica</name>
    <dbReference type="NCBI Taxonomy" id="655355"/>
    <lineage>
        <taxon>Bacteria</taxon>
        <taxon>Pseudomonadati</taxon>
        <taxon>Bacteroidota</taxon>
        <taxon>Bacteroidia</taxon>
        <taxon>Marinilabiliales</taxon>
        <taxon>Prolixibacteraceae</taxon>
        <taxon>Sunxiuqinia</taxon>
    </lineage>
</organism>
<dbReference type="EMBL" id="FONW01000004">
    <property type="protein sequence ID" value="SFF31989.1"/>
    <property type="molecule type" value="Genomic_DNA"/>
</dbReference>
<keyword evidence="4" id="KW-1185">Reference proteome</keyword>
<feature type="coiled-coil region" evidence="1">
    <location>
        <begin position="68"/>
        <end position="116"/>
    </location>
</feature>
<protein>
    <submittedName>
        <fullName evidence="3">Putative phage abortive infection protein</fullName>
    </submittedName>
</protein>
<keyword evidence="2" id="KW-1133">Transmembrane helix</keyword>
<reference evidence="3 4" key="1">
    <citation type="submission" date="2016-10" db="EMBL/GenBank/DDBJ databases">
        <authorList>
            <person name="de Groot N.N."/>
        </authorList>
    </citation>
    <scope>NUCLEOTIDE SEQUENCE [LARGE SCALE GENOMIC DNA]</scope>
    <source>
        <strain evidence="3 4">CGMCC 1.9156</strain>
    </source>
</reference>
<dbReference type="Pfam" id="PF16872">
    <property type="entry name" value="putAbiC"/>
    <property type="match status" value="1"/>
</dbReference>
<dbReference type="RefSeq" id="WP_093919881.1">
    <property type="nucleotide sequence ID" value="NZ_FONW01000004.1"/>
</dbReference>
<dbReference type="Proteomes" id="UP000198964">
    <property type="component" value="Unassembled WGS sequence"/>
</dbReference>
<feature type="transmembrane region" description="Helical" evidence="2">
    <location>
        <begin position="12"/>
        <end position="30"/>
    </location>
</feature>
<evidence type="ECO:0000313" key="4">
    <source>
        <dbReference type="Proteomes" id="UP000198964"/>
    </source>
</evidence>
<gene>
    <name evidence="3" type="ORF">SAMN05216283_104208</name>
</gene>
<keyword evidence="2" id="KW-0812">Transmembrane</keyword>
<feature type="transmembrane region" description="Helical" evidence="2">
    <location>
        <begin position="50"/>
        <end position="71"/>
    </location>
</feature>
<accession>A0A1I2HQ68</accession>
<evidence type="ECO:0000256" key="2">
    <source>
        <dbReference type="SAM" id="Phobius"/>
    </source>
</evidence>
<dbReference type="STRING" id="655355.SAMN05216283_104208"/>
<keyword evidence="2" id="KW-0472">Membrane</keyword>
<evidence type="ECO:0000256" key="1">
    <source>
        <dbReference type="SAM" id="Coils"/>
    </source>
</evidence>
<evidence type="ECO:0000313" key="3">
    <source>
        <dbReference type="EMBL" id="SFF31989.1"/>
    </source>
</evidence>
<dbReference type="InterPro" id="IPR031709">
    <property type="entry name" value="PutAbiC"/>
</dbReference>
<dbReference type="AlphaFoldDB" id="A0A1I2HQ68"/>
<proteinExistence type="predicted"/>